<feature type="domain" description="C2H2-type" evidence="3">
    <location>
        <begin position="349"/>
        <end position="378"/>
    </location>
</feature>
<dbReference type="EMBL" id="ML121583">
    <property type="protein sequence ID" value="RPB19797.1"/>
    <property type="molecule type" value="Genomic_DNA"/>
</dbReference>
<feature type="region of interest" description="Disordered" evidence="2">
    <location>
        <begin position="242"/>
        <end position="330"/>
    </location>
</feature>
<keyword evidence="1" id="KW-0863">Zinc-finger</keyword>
<dbReference type="OrthoDB" id="10530685at2759"/>
<dbReference type="GO" id="GO:0008270">
    <property type="term" value="F:zinc ion binding"/>
    <property type="evidence" value="ECO:0007669"/>
    <property type="project" value="UniProtKB-KW"/>
</dbReference>
<evidence type="ECO:0000259" key="3">
    <source>
        <dbReference type="PROSITE" id="PS50157"/>
    </source>
</evidence>
<protein>
    <recommendedName>
        <fullName evidence="3">C2H2-type domain-containing protein</fullName>
    </recommendedName>
</protein>
<feature type="compositionally biased region" description="Basic and acidic residues" evidence="2">
    <location>
        <begin position="266"/>
        <end position="279"/>
    </location>
</feature>
<keyword evidence="1" id="KW-0862">Zinc</keyword>
<feature type="region of interest" description="Disordered" evidence="2">
    <location>
        <begin position="1"/>
        <end position="41"/>
    </location>
</feature>
<feature type="compositionally biased region" description="Basic and acidic residues" evidence="2">
    <location>
        <begin position="1"/>
        <end position="23"/>
    </location>
</feature>
<dbReference type="InterPro" id="IPR013087">
    <property type="entry name" value="Znf_C2H2_type"/>
</dbReference>
<organism evidence="4 5">
    <name type="scientific">Terfezia boudieri ATCC MYA-4762</name>
    <dbReference type="NCBI Taxonomy" id="1051890"/>
    <lineage>
        <taxon>Eukaryota</taxon>
        <taxon>Fungi</taxon>
        <taxon>Dikarya</taxon>
        <taxon>Ascomycota</taxon>
        <taxon>Pezizomycotina</taxon>
        <taxon>Pezizomycetes</taxon>
        <taxon>Pezizales</taxon>
        <taxon>Pezizaceae</taxon>
        <taxon>Terfezia</taxon>
    </lineage>
</organism>
<sequence>MSFVPEKDPTGGFEFRKGKESTVKKPSKNYKPPFRQNVGDETLRITADDIALESASSSKMPSAKEKTDGKPQTTDTWVYLGYPASKEATLGDTIKILVKLRDVIKFNKLKVDKCKITKDAPGTIKIKLGDKAQALSVENLKLKLDKETTSVIKLYEGGANRTFALSRLGPASNKQVFEGVRAIFGSDFSIYLREISGVQMGEALARLKRAPRSIPMTIRILDWNVTVAVPNSADRGKCPMCRHSEHKGGCHDSIRYDPKMSTGREITSRSQKERERGAETDPFAEEESTEGGAKSESEACQNQVPDPPTRSNRRNSASASLTRGKCYEPGAHGAQVRFPERALGKSQNHQCGQCYGVFSSRNQLYLHMKMESHYVDELIPSPKTFMGKQISVGLEGVGEEREYNLNRLLISPLLLFN</sequence>
<feature type="compositionally biased region" description="Basic and acidic residues" evidence="2">
    <location>
        <begin position="242"/>
        <end position="258"/>
    </location>
</feature>
<reference evidence="4 5" key="1">
    <citation type="journal article" date="2018" name="Nat. Ecol. Evol.">
        <title>Pezizomycetes genomes reveal the molecular basis of ectomycorrhizal truffle lifestyle.</title>
        <authorList>
            <person name="Murat C."/>
            <person name="Payen T."/>
            <person name="Noel B."/>
            <person name="Kuo A."/>
            <person name="Morin E."/>
            <person name="Chen J."/>
            <person name="Kohler A."/>
            <person name="Krizsan K."/>
            <person name="Balestrini R."/>
            <person name="Da Silva C."/>
            <person name="Montanini B."/>
            <person name="Hainaut M."/>
            <person name="Levati E."/>
            <person name="Barry K.W."/>
            <person name="Belfiori B."/>
            <person name="Cichocki N."/>
            <person name="Clum A."/>
            <person name="Dockter R.B."/>
            <person name="Fauchery L."/>
            <person name="Guy J."/>
            <person name="Iotti M."/>
            <person name="Le Tacon F."/>
            <person name="Lindquist E.A."/>
            <person name="Lipzen A."/>
            <person name="Malagnac F."/>
            <person name="Mello A."/>
            <person name="Molinier V."/>
            <person name="Miyauchi S."/>
            <person name="Poulain J."/>
            <person name="Riccioni C."/>
            <person name="Rubini A."/>
            <person name="Sitrit Y."/>
            <person name="Splivallo R."/>
            <person name="Traeger S."/>
            <person name="Wang M."/>
            <person name="Zifcakova L."/>
            <person name="Wipf D."/>
            <person name="Zambonelli A."/>
            <person name="Paolocci F."/>
            <person name="Nowrousian M."/>
            <person name="Ottonello S."/>
            <person name="Baldrian P."/>
            <person name="Spatafora J.W."/>
            <person name="Henrissat B."/>
            <person name="Nagy L.G."/>
            <person name="Aury J.M."/>
            <person name="Wincker P."/>
            <person name="Grigoriev I.V."/>
            <person name="Bonfante P."/>
            <person name="Martin F.M."/>
        </authorList>
    </citation>
    <scope>NUCLEOTIDE SEQUENCE [LARGE SCALE GENOMIC DNA]</scope>
    <source>
        <strain evidence="4 5">ATCC MYA-4762</strain>
    </source>
</reference>
<dbReference type="PROSITE" id="PS00028">
    <property type="entry name" value="ZINC_FINGER_C2H2_1"/>
    <property type="match status" value="1"/>
</dbReference>
<evidence type="ECO:0000313" key="5">
    <source>
        <dbReference type="Proteomes" id="UP000267821"/>
    </source>
</evidence>
<dbReference type="Proteomes" id="UP000267821">
    <property type="component" value="Unassembled WGS sequence"/>
</dbReference>
<keyword evidence="5" id="KW-1185">Reference proteome</keyword>
<accession>A0A3N4LA61</accession>
<evidence type="ECO:0000256" key="1">
    <source>
        <dbReference type="PROSITE-ProRule" id="PRU00042"/>
    </source>
</evidence>
<dbReference type="PROSITE" id="PS50157">
    <property type="entry name" value="ZINC_FINGER_C2H2_2"/>
    <property type="match status" value="1"/>
</dbReference>
<keyword evidence="1" id="KW-0479">Metal-binding</keyword>
<proteinExistence type="predicted"/>
<gene>
    <name evidence="4" type="ORF">L211DRAFT_852907</name>
</gene>
<dbReference type="InParanoid" id="A0A3N4LA61"/>
<evidence type="ECO:0000256" key="2">
    <source>
        <dbReference type="SAM" id="MobiDB-lite"/>
    </source>
</evidence>
<name>A0A3N4LA61_9PEZI</name>
<dbReference type="AlphaFoldDB" id="A0A3N4LA61"/>
<evidence type="ECO:0000313" key="4">
    <source>
        <dbReference type="EMBL" id="RPB19797.1"/>
    </source>
</evidence>